<dbReference type="OrthoDB" id="155998at2"/>
<dbReference type="CDD" id="cd00090">
    <property type="entry name" value="HTH_ARSR"/>
    <property type="match status" value="1"/>
</dbReference>
<proteinExistence type="predicted"/>
<name>A0A3A3GJW4_PANTH</name>
<sequence length="221" mass="24773">MMDNAPLSTREKIMQMLKTDGELSAKAMSERLGITLMAVRRHLNTLDRDHLIESGTVRQPMGRPMAVYRLTAGADDHFPKKYHAVALELLAELAQDSGEAKVNRLFDLRQRSLYNQYESRLRGKKLADKVALLAGIQDESGYMAEWDKISENEFVLTEYNCPIARIANQYNHACACELRLFTDLLGAEVERTSCLASGDRKCVYKIKGADGGIRSARGETS</sequence>
<feature type="domain" description="HTH deoR-type" evidence="4">
    <location>
        <begin position="6"/>
        <end position="66"/>
    </location>
</feature>
<dbReference type="Proteomes" id="UP000266177">
    <property type="component" value="Unassembled WGS sequence"/>
</dbReference>
<dbReference type="PANTHER" id="PTHR38600:SF2">
    <property type="entry name" value="SLL0088 PROTEIN"/>
    <property type="match status" value="1"/>
</dbReference>
<accession>A0A3A3GJW4</accession>
<dbReference type="PANTHER" id="PTHR38600">
    <property type="entry name" value="TRANSCRIPTIONAL REGULATORY PROTEIN"/>
    <property type="match status" value="1"/>
</dbReference>
<dbReference type="SUPFAM" id="SSF46785">
    <property type="entry name" value="Winged helix' DNA-binding domain"/>
    <property type="match status" value="1"/>
</dbReference>
<evidence type="ECO:0000313" key="6">
    <source>
        <dbReference type="Proteomes" id="UP000266177"/>
    </source>
</evidence>
<organism evidence="5 6">
    <name type="scientific">Paenibacillus thiaminolyticus</name>
    <name type="common">Bacillus thiaminolyticus</name>
    <dbReference type="NCBI Taxonomy" id="49283"/>
    <lineage>
        <taxon>Bacteria</taxon>
        <taxon>Bacillati</taxon>
        <taxon>Bacillota</taxon>
        <taxon>Bacilli</taxon>
        <taxon>Bacillales</taxon>
        <taxon>Paenibacillaceae</taxon>
        <taxon>Paenibacillus</taxon>
    </lineage>
</organism>
<gene>
    <name evidence="5" type="ORF">DQX05_06700</name>
</gene>
<dbReference type="AlphaFoldDB" id="A0A3A3GJW4"/>
<evidence type="ECO:0000256" key="1">
    <source>
        <dbReference type="ARBA" id="ARBA00023015"/>
    </source>
</evidence>
<protein>
    <submittedName>
        <fullName evidence="5">Transcriptional regulator</fullName>
    </submittedName>
</protein>
<dbReference type="Gene3D" id="1.10.10.10">
    <property type="entry name" value="Winged helix-like DNA-binding domain superfamily/Winged helix DNA-binding domain"/>
    <property type="match status" value="1"/>
</dbReference>
<dbReference type="InterPro" id="IPR011991">
    <property type="entry name" value="ArsR-like_HTH"/>
</dbReference>
<keyword evidence="2" id="KW-0238">DNA-binding</keyword>
<dbReference type="InterPro" id="IPR001034">
    <property type="entry name" value="DeoR_HTH"/>
</dbReference>
<evidence type="ECO:0000313" key="5">
    <source>
        <dbReference type="EMBL" id="RJG25153.1"/>
    </source>
</evidence>
<evidence type="ECO:0000256" key="2">
    <source>
        <dbReference type="ARBA" id="ARBA00023125"/>
    </source>
</evidence>
<dbReference type="InterPro" id="IPR036390">
    <property type="entry name" value="WH_DNA-bd_sf"/>
</dbReference>
<reference evidence="5 6" key="1">
    <citation type="submission" date="2018-09" db="EMBL/GenBank/DDBJ databases">
        <title>Paenibacillus SK2017-BO5.</title>
        <authorList>
            <person name="Piskunova J.V."/>
            <person name="Dubiley S.A."/>
            <person name="Severinov K.V."/>
        </authorList>
    </citation>
    <scope>NUCLEOTIDE SEQUENCE [LARGE SCALE GENOMIC DNA]</scope>
    <source>
        <strain evidence="5 6">BO5</strain>
    </source>
</reference>
<keyword evidence="3" id="KW-0804">Transcription</keyword>
<dbReference type="GO" id="GO:0003700">
    <property type="term" value="F:DNA-binding transcription factor activity"/>
    <property type="evidence" value="ECO:0007669"/>
    <property type="project" value="InterPro"/>
</dbReference>
<dbReference type="RefSeq" id="WP_119792027.1">
    <property type="nucleotide sequence ID" value="NZ_QYZD01000004.1"/>
</dbReference>
<evidence type="ECO:0000259" key="4">
    <source>
        <dbReference type="PROSITE" id="PS51000"/>
    </source>
</evidence>
<keyword evidence="1" id="KW-0805">Transcription regulation</keyword>
<comment type="caution">
    <text evidence="5">The sequence shown here is derived from an EMBL/GenBank/DDBJ whole genome shotgun (WGS) entry which is preliminary data.</text>
</comment>
<dbReference type="PROSITE" id="PS51000">
    <property type="entry name" value="HTH_DEOR_2"/>
    <property type="match status" value="1"/>
</dbReference>
<dbReference type="InterPro" id="IPR036388">
    <property type="entry name" value="WH-like_DNA-bd_sf"/>
</dbReference>
<evidence type="ECO:0000256" key="3">
    <source>
        <dbReference type="ARBA" id="ARBA00023163"/>
    </source>
</evidence>
<dbReference type="GO" id="GO:0003677">
    <property type="term" value="F:DNA binding"/>
    <property type="evidence" value="ECO:0007669"/>
    <property type="project" value="UniProtKB-KW"/>
</dbReference>
<dbReference type="Pfam" id="PF13412">
    <property type="entry name" value="HTH_24"/>
    <property type="match status" value="1"/>
</dbReference>
<dbReference type="EMBL" id="QYZD01000004">
    <property type="protein sequence ID" value="RJG25153.1"/>
    <property type="molecule type" value="Genomic_DNA"/>
</dbReference>